<dbReference type="Proteomes" id="UP000006591">
    <property type="component" value="Chromosome 7"/>
</dbReference>
<reference evidence="2" key="1">
    <citation type="submission" date="2015-04" db="UniProtKB">
        <authorList>
            <consortium name="EnsemblPlants"/>
        </authorList>
    </citation>
    <scope>IDENTIFICATION</scope>
    <source>
        <strain evidence="2">SL10</strain>
    </source>
</reference>
<dbReference type="InterPro" id="IPR009072">
    <property type="entry name" value="Histone-fold"/>
</dbReference>
<accession>A0A0E0I2B5</accession>
<reference evidence="2" key="2">
    <citation type="submission" date="2018-04" db="EMBL/GenBank/DDBJ databases">
        <title>OnivRS2 (Oryza nivara Reference Sequence Version 2).</title>
        <authorList>
            <person name="Zhang J."/>
            <person name="Kudrna D."/>
            <person name="Lee S."/>
            <person name="Talag J."/>
            <person name="Rajasekar S."/>
            <person name="Welchert J."/>
            <person name="Hsing Y.-I."/>
            <person name="Wing R.A."/>
        </authorList>
    </citation>
    <scope>NUCLEOTIDE SEQUENCE [LARGE SCALE GENOMIC DNA]</scope>
    <source>
        <strain evidence="2">SL10</strain>
    </source>
</reference>
<keyword evidence="3" id="KW-1185">Reference proteome</keyword>
<dbReference type="STRING" id="4536.A0A0E0I2B5"/>
<dbReference type="EnsemblPlants" id="ONIVA07G16960.1">
    <property type="protein sequence ID" value="ONIVA07G16960.1"/>
    <property type="gene ID" value="ONIVA07G16960"/>
</dbReference>
<feature type="region of interest" description="Disordered" evidence="1">
    <location>
        <begin position="1"/>
        <end position="31"/>
    </location>
</feature>
<dbReference type="AlphaFoldDB" id="A0A0E0I2B5"/>
<sequence length="99" mass="10503">MDDVDGGKVKKAAGGRKAGKPRKKAVTRSVKAGLQLPVSRIGRYLKKSQPVDLLSAAPSPSAAPTLFHTASMMPPTLFRTTSVTPLLPLPHRPSSPHQL</sequence>
<dbReference type="SUPFAM" id="SSF47113">
    <property type="entry name" value="Histone-fold"/>
    <property type="match status" value="1"/>
</dbReference>
<dbReference type="Gene3D" id="1.10.20.10">
    <property type="entry name" value="Histone, subunit A"/>
    <property type="match status" value="1"/>
</dbReference>
<organism evidence="2">
    <name type="scientific">Oryza nivara</name>
    <name type="common">Indian wild rice</name>
    <name type="synonym">Oryza sativa f. spontanea</name>
    <dbReference type="NCBI Taxonomy" id="4536"/>
    <lineage>
        <taxon>Eukaryota</taxon>
        <taxon>Viridiplantae</taxon>
        <taxon>Streptophyta</taxon>
        <taxon>Embryophyta</taxon>
        <taxon>Tracheophyta</taxon>
        <taxon>Spermatophyta</taxon>
        <taxon>Magnoliopsida</taxon>
        <taxon>Liliopsida</taxon>
        <taxon>Poales</taxon>
        <taxon>Poaceae</taxon>
        <taxon>BOP clade</taxon>
        <taxon>Oryzoideae</taxon>
        <taxon>Oryzeae</taxon>
        <taxon>Oryzinae</taxon>
        <taxon>Oryza</taxon>
    </lineage>
</organism>
<proteinExistence type="predicted"/>
<evidence type="ECO:0000313" key="2">
    <source>
        <dbReference type="EnsemblPlants" id="ONIVA07G16960.1"/>
    </source>
</evidence>
<dbReference type="HOGENOM" id="CLU_2324207_0_0_1"/>
<evidence type="ECO:0000256" key="1">
    <source>
        <dbReference type="SAM" id="MobiDB-lite"/>
    </source>
</evidence>
<dbReference type="GO" id="GO:0046982">
    <property type="term" value="F:protein heterodimerization activity"/>
    <property type="evidence" value="ECO:0007669"/>
    <property type="project" value="InterPro"/>
</dbReference>
<dbReference type="OMA" id="MMPPTLF"/>
<dbReference type="Gramene" id="ONIVA07G16960.1">
    <property type="protein sequence ID" value="ONIVA07G16960.1"/>
    <property type="gene ID" value="ONIVA07G16960"/>
</dbReference>
<name>A0A0E0I2B5_ORYNI</name>
<evidence type="ECO:0000313" key="3">
    <source>
        <dbReference type="Proteomes" id="UP000006591"/>
    </source>
</evidence>
<protein>
    <submittedName>
        <fullName evidence="2">Uncharacterized protein</fullName>
    </submittedName>
</protein>
<feature type="compositionally biased region" description="Basic residues" evidence="1">
    <location>
        <begin position="9"/>
        <end position="26"/>
    </location>
</feature>